<dbReference type="InterPro" id="IPR050351">
    <property type="entry name" value="BphY/WalK/GraS-like"/>
</dbReference>
<evidence type="ECO:0000313" key="13">
    <source>
        <dbReference type="EMBL" id="QNO41295.1"/>
    </source>
</evidence>
<dbReference type="EMBL" id="MT630776">
    <property type="protein sequence ID" value="QNO42865.1"/>
    <property type="molecule type" value="Genomic_DNA"/>
</dbReference>
<dbReference type="EMBL" id="MT630753">
    <property type="protein sequence ID" value="QNO42602.1"/>
    <property type="molecule type" value="Genomic_DNA"/>
</dbReference>
<dbReference type="GO" id="GO:0005524">
    <property type="term" value="F:ATP binding"/>
    <property type="evidence" value="ECO:0007669"/>
    <property type="project" value="UniProtKB-KW"/>
</dbReference>
<feature type="domain" description="Response regulatory" evidence="12">
    <location>
        <begin position="8"/>
        <end position="123"/>
    </location>
</feature>
<accession>A0A7G9Y3L8</accession>
<dbReference type="SUPFAM" id="SSF55874">
    <property type="entry name" value="ATPase domain of HSP90 chaperone/DNA topoisomerase II/histidine kinase"/>
    <property type="match status" value="1"/>
</dbReference>
<dbReference type="SMART" id="SM00448">
    <property type="entry name" value="REC"/>
    <property type="match status" value="1"/>
</dbReference>
<dbReference type="EMBL" id="MT630616">
    <property type="protein sequence ID" value="QNO41295.1"/>
    <property type="molecule type" value="Genomic_DNA"/>
</dbReference>
<keyword evidence="8" id="KW-0902">Two-component regulatory system</keyword>
<evidence type="ECO:0000256" key="9">
    <source>
        <dbReference type="PROSITE-ProRule" id="PRU00169"/>
    </source>
</evidence>
<dbReference type="EMBL" id="MT630843">
    <property type="protein sequence ID" value="QNO43518.1"/>
    <property type="molecule type" value="Genomic_DNA"/>
</dbReference>
<evidence type="ECO:0000256" key="7">
    <source>
        <dbReference type="ARBA" id="ARBA00022840"/>
    </source>
</evidence>
<dbReference type="FunFam" id="3.40.50.2300:FF:000121">
    <property type="entry name" value="Sensor histidine kinase RcsC"/>
    <property type="match status" value="1"/>
</dbReference>
<dbReference type="InterPro" id="IPR005467">
    <property type="entry name" value="His_kinase_dom"/>
</dbReference>
<dbReference type="PRINTS" id="PR00344">
    <property type="entry name" value="BCTRLSENSOR"/>
</dbReference>
<dbReference type="CDD" id="cd00082">
    <property type="entry name" value="HisKA"/>
    <property type="match status" value="1"/>
</dbReference>
<dbReference type="InterPro" id="IPR036097">
    <property type="entry name" value="HisK_dim/P_sf"/>
</dbReference>
<keyword evidence="5" id="KW-0547">Nucleotide-binding</keyword>
<dbReference type="FunFam" id="3.30.565.10:FF:000006">
    <property type="entry name" value="Sensor histidine kinase WalK"/>
    <property type="match status" value="1"/>
</dbReference>
<proteinExistence type="predicted"/>
<dbReference type="InterPro" id="IPR003661">
    <property type="entry name" value="HisK_dim/P_dom"/>
</dbReference>
<evidence type="ECO:0000256" key="6">
    <source>
        <dbReference type="ARBA" id="ARBA00022777"/>
    </source>
</evidence>
<keyword evidence="7" id="KW-0067">ATP-binding</keyword>
<evidence type="ECO:0000256" key="2">
    <source>
        <dbReference type="ARBA" id="ARBA00012438"/>
    </source>
</evidence>
<dbReference type="SUPFAM" id="SSF52172">
    <property type="entry name" value="CheY-like"/>
    <property type="match status" value="1"/>
</dbReference>
<dbReference type="SUPFAM" id="SSF47384">
    <property type="entry name" value="Homodimeric domain of signal transducing histidine kinase"/>
    <property type="match status" value="1"/>
</dbReference>
<dbReference type="GO" id="GO:0000156">
    <property type="term" value="F:phosphorelay response regulator activity"/>
    <property type="evidence" value="ECO:0007669"/>
    <property type="project" value="TreeGrafter"/>
</dbReference>
<evidence type="ECO:0000313" key="16">
    <source>
        <dbReference type="EMBL" id="QNO43518.1"/>
    </source>
</evidence>
<dbReference type="EC" id="2.7.13.3" evidence="2"/>
<comment type="catalytic activity">
    <reaction evidence="1">
        <text>ATP + protein L-histidine = ADP + protein N-phospho-L-histidine.</text>
        <dbReference type="EC" id="2.7.13.3"/>
    </reaction>
</comment>
<sequence length="380" mass="43471">MIEDQRSTILIVDDEPINIELMEGYLSSDYDIITAYSGEEALKKVKCDDPDIILLDIMMPGMNGFEVCKKIKSDAQTRFIPVVMVTALSDKEDRIEGIAAGADDFLTKPVNKEELKARVRSLLRIKHMHDALLNSENNYRELSEKLEVRVKERTAELNEKNQELETFTYSIAHDLRAPMRHIGGYSSIIINKYKDILPEDALEYLEKIRKSSITMGILNNGYLKLIEINQKELVIEPVELNGIVEEIVASLRSSNSDREIEWRIDELPEVECDRDLIRIVMKSIISNAIKYTENTKHGVIEILPLPDGRHGFKVMDNGIGFDMKYHDRIFDGFQRLQLEDDYKGDGIGLAIVDMIMKNHKGRVWAQAHVDKGATFFVELP</sequence>
<evidence type="ECO:0000313" key="15">
    <source>
        <dbReference type="EMBL" id="QNO42865.1"/>
    </source>
</evidence>
<dbReference type="PANTHER" id="PTHR42878">
    <property type="entry name" value="TWO-COMPONENT HISTIDINE KINASE"/>
    <property type="match status" value="1"/>
</dbReference>
<dbReference type="AlphaFoldDB" id="A0A7G9Y3L8"/>
<evidence type="ECO:0000256" key="8">
    <source>
        <dbReference type="ARBA" id="ARBA00023012"/>
    </source>
</evidence>
<feature type="coiled-coil region" evidence="10">
    <location>
        <begin position="125"/>
        <end position="163"/>
    </location>
</feature>
<keyword evidence="4 14" id="KW-0808">Transferase</keyword>
<dbReference type="CDD" id="cd17538">
    <property type="entry name" value="REC_D1_PleD-like"/>
    <property type="match status" value="1"/>
</dbReference>
<evidence type="ECO:0000256" key="4">
    <source>
        <dbReference type="ARBA" id="ARBA00022679"/>
    </source>
</evidence>
<dbReference type="GO" id="GO:0030295">
    <property type="term" value="F:protein kinase activator activity"/>
    <property type="evidence" value="ECO:0007669"/>
    <property type="project" value="TreeGrafter"/>
</dbReference>
<dbReference type="InterPro" id="IPR003594">
    <property type="entry name" value="HATPase_dom"/>
</dbReference>
<keyword evidence="6 14" id="KW-0418">Kinase</keyword>
<evidence type="ECO:0000259" key="11">
    <source>
        <dbReference type="PROSITE" id="PS50109"/>
    </source>
</evidence>
<dbReference type="Gene3D" id="3.30.565.10">
    <property type="entry name" value="Histidine kinase-like ATPase, C-terminal domain"/>
    <property type="match status" value="1"/>
</dbReference>
<dbReference type="Gene3D" id="3.40.50.2300">
    <property type="match status" value="1"/>
</dbReference>
<dbReference type="Pfam" id="PF02518">
    <property type="entry name" value="HATPase_c"/>
    <property type="match status" value="1"/>
</dbReference>
<feature type="modified residue" description="4-aspartylphosphate" evidence="9">
    <location>
        <position position="56"/>
    </location>
</feature>
<dbReference type="PROSITE" id="PS50109">
    <property type="entry name" value="HIS_KIN"/>
    <property type="match status" value="1"/>
</dbReference>
<dbReference type="InterPro" id="IPR004358">
    <property type="entry name" value="Sig_transdc_His_kin-like_C"/>
</dbReference>
<dbReference type="InterPro" id="IPR011006">
    <property type="entry name" value="CheY-like_superfamily"/>
</dbReference>
<evidence type="ECO:0000259" key="12">
    <source>
        <dbReference type="PROSITE" id="PS50110"/>
    </source>
</evidence>
<keyword evidence="3 9" id="KW-0597">Phosphoprotein</keyword>
<dbReference type="GO" id="GO:0000155">
    <property type="term" value="F:phosphorelay sensor kinase activity"/>
    <property type="evidence" value="ECO:0007669"/>
    <property type="project" value="InterPro"/>
</dbReference>
<reference evidence="14" key="1">
    <citation type="submission" date="2020-06" db="EMBL/GenBank/DDBJ databases">
        <title>Unique genomic features of the anaerobic methanotrophic archaea.</title>
        <authorList>
            <person name="Chadwick G.L."/>
            <person name="Skennerton C.T."/>
            <person name="Laso-Perez R."/>
            <person name="Leu A.O."/>
            <person name="Speth D.R."/>
            <person name="Yu H."/>
            <person name="Morgan-Lang C."/>
            <person name="Hatzenpichler R."/>
            <person name="Goudeau D."/>
            <person name="Malmstrom R."/>
            <person name="Brazelton W.J."/>
            <person name="Woyke T."/>
            <person name="Hallam S.J."/>
            <person name="Tyson G.W."/>
            <person name="Wegener G."/>
            <person name="Boetius A."/>
            <person name="Orphan V."/>
        </authorList>
    </citation>
    <scope>NUCLEOTIDE SEQUENCE</scope>
</reference>
<organism evidence="14">
    <name type="scientific">Candidatus Methanogaster sp. ANME-2c ERB4</name>
    <dbReference type="NCBI Taxonomy" id="2759911"/>
    <lineage>
        <taxon>Archaea</taxon>
        <taxon>Methanobacteriati</taxon>
        <taxon>Methanobacteriota</taxon>
        <taxon>Stenosarchaea group</taxon>
        <taxon>Methanomicrobia</taxon>
        <taxon>Methanosarcinales</taxon>
        <taxon>ANME-2 cluster</taxon>
        <taxon>Candidatus Methanogasteraceae</taxon>
        <taxon>Candidatus Methanogaster</taxon>
    </lineage>
</organism>
<evidence type="ECO:0000256" key="1">
    <source>
        <dbReference type="ARBA" id="ARBA00000085"/>
    </source>
</evidence>
<name>A0A7G9Y3L8_9EURY</name>
<dbReference type="PROSITE" id="PS50110">
    <property type="entry name" value="RESPONSE_REGULATORY"/>
    <property type="match status" value="1"/>
</dbReference>
<dbReference type="Pfam" id="PF00072">
    <property type="entry name" value="Response_reg"/>
    <property type="match status" value="1"/>
</dbReference>
<dbReference type="InterPro" id="IPR036890">
    <property type="entry name" value="HATPase_C_sf"/>
</dbReference>
<keyword evidence="10" id="KW-0175">Coiled coil</keyword>
<gene>
    <name evidence="14" type="primary">rcsC</name>
    <name evidence="15" type="ORF">BPMPBACK_00004</name>
    <name evidence="13" type="ORF">DHAHGKBP_00004</name>
    <name evidence="16" type="ORF">ECNBCPKO_00005</name>
    <name evidence="14" type="ORF">KPMFPNGI_00004</name>
</gene>
<dbReference type="PANTHER" id="PTHR42878:SF15">
    <property type="entry name" value="BACTERIOPHYTOCHROME"/>
    <property type="match status" value="1"/>
</dbReference>
<dbReference type="InterPro" id="IPR001789">
    <property type="entry name" value="Sig_transdc_resp-reg_receiver"/>
</dbReference>
<evidence type="ECO:0000313" key="14">
    <source>
        <dbReference type="EMBL" id="QNO42602.1"/>
    </source>
</evidence>
<evidence type="ECO:0000256" key="5">
    <source>
        <dbReference type="ARBA" id="ARBA00022741"/>
    </source>
</evidence>
<feature type="domain" description="Histidine kinase" evidence="11">
    <location>
        <begin position="170"/>
        <end position="380"/>
    </location>
</feature>
<protein>
    <recommendedName>
        <fullName evidence="2">histidine kinase</fullName>
        <ecNumber evidence="2">2.7.13.3</ecNumber>
    </recommendedName>
</protein>
<dbReference type="SMART" id="SM00387">
    <property type="entry name" value="HATPase_c"/>
    <property type="match status" value="1"/>
</dbReference>
<dbReference type="Gene3D" id="1.10.287.130">
    <property type="match status" value="1"/>
</dbReference>
<dbReference type="GO" id="GO:0007234">
    <property type="term" value="P:osmosensory signaling via phosphorelay pathway"/>
    <property type="evidence" value="ECO:0007669"/>
    <property type="project" value="TreeGrafter"/>
</dbReference>
<evidence type="ECO:0000256" key="10">
    <source>
        <dbReference type="SAM" id="Coils"/>
    </source>
</evidence>
<evidence type="ECO:0000256" key="3">
    <source>
        <dbReference type="ARBA" id="ARBA00022553"/>
    </source>
</evidence>